<evidence type="ECO:0000259" key="2">
    <source>
        <dbReference type="Pfam" id="PF01022"/>
    </source>
</evidence>
<dbReference type="InterPro" id="IPR001845">
    <property type="entry name" value="HTH_ArsR_DNA-bd_dom"/>
</dbReference>
<dbReference type="OrthoDB" id="2651007at2"/>
<reference evidence="3 4" key="1">
    <citation type="submission" date="2018-12" db="EMBL/GenBank/DDBJ databases">
        <authorList>
            <person name="Sun L."/>
            <person name="Chen Z."/>
        </authorList>
    </citation>
    <scope>NUCLEOTIDE SEQUENCE [LARGE SCALE GENOMIC DNA]</scope>
    <source>
        <strain evidence="3 4">DSM 15890</strain>
    </source>
</reference>
<dbReference type="Proteomes" id="UP000279446">
    <property type="component" value="Unassembled WGS sequence"/>
</dbReference>
<evidence type="ECO:0000313" key="3">
    <source>
        <dbReference type="EMBL" id="RUT48199.1"/>
    </source>
</evidence>
<dbReference type="GO" id="GO:0003677">
    <property type="term" value="F:DNA binding"/>
    <property type="evidence" value="ECO:0007669"/>
    <property type="project" value="UniProtKB-KW"/>
</dbReference>
<sequence length="186" mass="20899">MTYKIRSCGYILNIWREIKVHSKSSNSIPLVNISVEQSKLLSSAKRIQIISCLQNSAKTAKQVAVELQQSPGSTHYHIKKLHEGGLVDLVDTRTEGGIVEKYYLAKSKWFNTNGNQFIDPLLAEDSDSDVSSRTMLSLRLFLTPSQQEELTLEFKELLEKWVGSTSESTSEDVKEFAVGIKMLSVD</sequence>
<dbReference type="InterPro" id="IPR036388">
    <property type="entry name" value="WH-like_DNA-bd_sf"/>
</dbReference>
<keyword evidence="4" id="KW-1185">Reference proteome</keyword>
<dbReference type="EMBL" id="RZNY01000002">
    <property type="protein sequence ID" value="RUT48199.1"/>
    <property type="molecule type" value="Genomic_DNA"/>
</dbReference>
<evidence type="ECO:0000256" key="1">
    <source>
        <dbReference type="ARBA" id="ARBA00023125"/>
    </source>
</evidence>
<dbReference type="InterPro" id="IPR036390">
    <property type="entry name" value="WH_DNA-bd_sf"/>
</dbReference>
<dbReference type="AlphaFoldDB" id="A0A3S1KBH2"/>
<dbReference type="GO" id="GO:0003700">
    <property type="term" value="F:DNA-binding transcription factor activity"/>
    <property type="evidence" value="ECO:0007669"/>
    <property type="project" value="InterPro"/>
</dbReference>
<dbReference type="InterPro" id="IPR011991">
    <property type="entry name" value="ArsR-like_HTH"/>
</dbReference>
<evidence type="ECO:0000313" key="4">
    <source>
        <dbReference type="Proteomes" id="UP000279446"/>
    </source>
</evidence>
<dbReference type="CDD" id="cd00090">
    <property type="entry name" value="HTH_ARSR"/>
    <property type="match status" value="1"/>
</dbReference>
<name>A0A3S1KBH2_9BACL</name>
<gene>
    <name evidence="3" type="ORF">EJP82_03440</name>
</gene>
<accession>A0A3S1KBH2</accession>
<dbReference type="Gene3D" id="1.10.10.10">
    <property type="entry name" value="Winged helix-like DNA-binding domain superfamily/Winged helix DNA-binding domain"/>
    <property type="match status" value="1"/>
</dbReference>
<organism evidence="3 4">
    <name type="scientific">Paenibacillus anaericanus</name>
    <dbReference type="NCBI Taxonomy" id="170367"/>
    <lineage>
        <taxon>Bacteria</taxon>
        <taxon>Bacillati</taxon>
        <taxon>Bacillota</taxon>
        <taxon>Bacilli</taxon>
        <taxon>Bacillales</taxon>
        <taxon>Paenibacillaceae</taxon>
        <taxon>Paenibacillus</taxon>
    </lineage>
</organism>
<keyword evidence="1" id="KW-0238">DNA-binding</keyword>
<dbReference type="SUPFAM" id="SSF46785">
    <property type="entry name" value="Winged helix' DNA-binding domain"/>
    <property type="match status" value="1"/>
</dbReference>
<proteinExistence type="predicted"/>
<feature type="domain" description="HTH arsR-type" evidence="2">
    <location>
        <begin position="45"/>
        <end position="88"/>
    </location>
</feature>
<protein>
    <submittedName>
        <fullName evidence="3">ArsR family transcriptional regulator</fullName>
    </submittedName>
</protein>
<comment type="caution">
    <text evidence="3">The sequence shown here is derived from an EMBL/GenBank/DDBJ whole genome shotgun (WGS) entry which is preliminary data.</text>
</comment>
<dbReference type="Pfam" id="PF01022">
    <property type="entry name" value="HTH_5"/>
    <property type="match status" value="1"/>
</dbReference>